<protein>
    <submittedName>
        <fullName evidence="1">Uncharacterized protein</fullName>
    </submittedName>
</protein>
<reference evidence="1 2" key="1">
    <citation type="submission" date="2021-11" db="EMBL/GenBank/DDBJ databases">
        <authorList>
            <person name="Islam A."/>
            <person name="Islam S."/>
            <person name="Flora M.S."/>
            <person name="Rahman M."/>
            <person name="Ziaur R.M."/>
            <person name="Epstein J.H."/>
            <person name="Hassan M."/>
            <person name="Klassen M."/>
            <person name="Woodard K."/>
            <person name="Webb A."/>
            <person name="Webby R.J."/>
            <person name="El Zowalaty M.E."/>
        </authorList>
    </citation>
    <scope>NUCLEOTIDE SEQUENCE [LARGE SCALE GENOMIC DNA]</scope>
    <source>
        <strain evidence="1">Pbs1</strain>
    </source>
</reference>
<sequence length="75" mass="8003">MYKTGIFLCGATSQPASACTMRQRLTMGEAICSLSEETINVKVELTETFGKGGKEIALGGYSEADYAADRADCKL</sequence>
<gene>
    <name evidence="1" type="ORF">PBS001_LOCUS5916</name>
</gene>
<evidence type="ECO:0000313" key="1">
    <source>
        <dbReference type="EMBL" id="CAH0519388.1"/>
    </source>
</evidence>
<organism evidence="1 2">
    <name type="scientific">Peronospora belbahrii</name>
    <dbReference type="NCBI Taxonomy" id="622444"/>
    <lineage>
        <taxon>Eukaryota</taxon>
        <taxon>Sar</taxon>
        <taxon>Stramenopiles</taxon>
        <taxon>Oomycota</taxon>
        <taxon>Peronosporomycetes</taxon>
        <taxon>Peronosporales</taxon>
        <taxon>Peronosporaceae</taxon>
        <taxon>Peronospora</taxon>
    </lineage>
</organism>
<dbReference type="Proteomes" id="UP001158986">
    <property type="component" value="Unassembled WGS sequence"/>
</dbReference>
<accession>A0ABN8D1U6</accession>
<comment type="caution">
    <text evidence="1">The sequence shown here is derived from an EMBL/GenBank/DDBJ whole genome shotgun (WGS) entry which is preliminary data.</text>
</comment>
<name>A0ABN8D1U6_9STRA</name>
<proteinExistence type="predicted"/>
<evidence type="ECO:0000313" key="2">
    <source>
        <dbReference type="Proteomes" id="UP001158986"/>
    </source>
</evidence>
<keyword evidence="2" id="KW-1185">Reference proteome</keyword>
<dbReference type="EMBL" id="CAKLCB010000295">
    <property type="protein sequence ID" value="CAH0519388.1"/>
    <property type="molecule type" value="Genomic_DNA"/>
</dbReference>